<name>A0ABT7PQ45_9BACT</name>
<protein>
    <submittedName>
        <fullName evidence="1">Uncharacterized protein</fullName>
    </submittedName>
</protein>
<dbReference type="RefSeq" id="WP_149495890.1">
    <property type="nucleotide sequence ID" value="NZ_CP141221.1"/>
</dbReference>
<reference evidence="1 2" key="1">
    <citation type="submission" date="2023-06" db="EMBL/GenBank/DDBJ databases">
        <title>Roseiconus lacunae JC819 isolated from Gulf of Mannar region, Tamil Nadu.</title>
        <authorList>
            <person name="Pk S."/>
            <person name="Ch S."/>
            <person name="Ch V.R."/>
        </authorList>
    </citation>
    <scope>NUCLEOTIDE SEQUENCE [LARGE SCALE GENOMIC DNA]</scope>
    <source>
        <strain evidence="1 2">JC819</strain>
    </source>
</reference>
<dbReference type="EMBL" id="JASZZN010000024">
    <property type="protein sequence ID" value="MDM4018624.1"/>
    <property type="molecule type" value="Genomic_DNA"/>
</dbReference>
<proteinExistence type="predicted"/>
<comment type="caution">
    <text evidence="1">The sequence shown here is derived from an EMBL/GenBank/DDBJ whole genome shotgun (WGS) entry which is preliminary data.</text>
</comment>
<evidence type="ECO:0000313" key="2">
    <source>
        <dbReference type="Proteomes" id="UP001239462"/>
    </source>
</evidence>
<keyword evidence="2" id="KW-1185">Reference proteome</keyword>
<gene>
    <name evidence="1" type="ORF">QTN89_24440</name>
</gene>
<dbReference type="Proteomes" id="UP001239462">
    <property type="component" value="Unassembled WGS sequence"/>
</dbReference>
<evidence type="ECO:0000313" key="1">
    <source>
        <dbReference type="EMBL" id="MDM4018624.1"/>
    </source>
</evidence>
<accession>A0ABT7PQ45</accession>
<sequence length="283" mass="31255">MAATVLSVALGGCASLATWSEPEKKEAQTKRGASPLRKIRRSIEVEAQFVKIRFNPNEPDQLQSMWQWVDETILPAGTRKALQANGLRVGKAAQPERLKSRLDGLRSQEARDELDAFLTSAGVASHQSEGKQTIPMRLGRRHELPVRLPMVGEHVVLVDDEPQPVGRTLLNPHFLFAITPQPARSPAKVRLSMRPEIPYGDVQMDGLQASAAFRIDVRRQAWVLDQLAFELAGGEGDLFVIAETATRHGLGRMMLGGKDVNQLEEQTIILLRVANIPTPAEEI</sequence>
<organism evidence="1 2">
    <name type="scientific">Roseiconus lacunae</name>
    <dbReference type="NCBI Taxonomy" id="2605694"/>
    <lineage>
        <taxon>Bacteria</taxon>
        <taxon>Pseudomonadati</taxon>
        <taxon>Planctomycetota</taxon>
        <taxon>Planctomycetia</taxon>
        <taxon>Pirellulales</taxon>
        <taxon>Pirellulaceae</taxon>
        <taxon>Roseiconus</taxon>
    </lineage>
</organism>